<dbReference type="InterPro" id="IPR003439">
    <property type="entry name" value="ABC_transporter-like_ATP-bd"/>
</dbReference>
<keyword evidence="7" id="KW-0472">Membrane</keyword>
<evidence type="ECO:0000313" key="11">
    <source>
        <dbReference type="EMBL" id="SFH73002.1"/>
    </source>
</evidence>
<dbReference type="PROSITE" id="PS50893">
    <property type="entry name" value="ABC_TRANSPORTER_2"/>
    <property type="match status" value="1"/>
</dbReference>
<evidence type="ECO:0000256" key="8">
    <source>
        <dbReference type="ARBA" id="ARBA00038852"/>
    </source>
</evidence>
<keyword evidence="12" id="KW-1185">Reference proteome</keyword>
<evidence type="ECO:0000256" key="3">
    <source>
        <dbReference type="ARBA" id="ARBA00022448"/>
    </source>
</evidence>
<dbReference type="SMART" id="SM00382">
    <property type="entry name" value="AAA"/>
    <property type="match status" value="1"/>
</dbReference>
<evidence type="ECO:0000256" key="1">
    <source>
        <dbReference type="ARBA" id="ARBA00004417"/>
    </source>
</evidence>
<evidence type="ECO:0000259" key="10">
    <source>
        <dbReference type="PROSITE" id="PS50893"/>
    </source>
</evidence>
<keyword evidence="3" id="KW-0813">Transport</keyword>
<keyword evidence="5" id="KW-0547">Nucleotide-binding</keyword>
<dbReference type="GO" id="GO:0005524">
    <property type="term" value="F:ATP binding"/>
    <property type="evidence" value="ECO:0007669"/>
    <property type="project" value="UniProtKB-KW"/>
</dbReference>
<dbReference type="InterPro" id="IPR017871">
    <property type="entry name" value="ABC_transporter-like_CS"/>
</dbReference>
<sequence>MALLEVNNLDVRFALRQGEVRALRDVSFTLDRGERLGIVGESGAGKSVAAFTILNLITKPGYIAGGSIRFDGQELTTLKPKALQKIRGNKISMIFQDPMMTLNPVLTIGDQMVECLKAHRRIGSREARNVALNKLRQVYIPSPEKRLDQYPHELSGGMRQRIIIAIALLLDPDIIVADEPTTALDVTIQAEIMTLLLELCEKHNVALILITHDLGVVSQVTQRTLVMYAGRVIEQGPTREIINDAQHPYTQGLINALPQMATPGHRLNQIPGAMPSLANIPPGCAFHPRCSFSKDDAGNLRRDCREQVPGFVTSGNCRVACHMVRDLVDSEPRDNGRSKTSQEVS</sequence>
<proteinExistence type="inferred from homology"/>
<evidence type="ECO:0000256" key="7">
    <source>
        <dbReference type="ARBA" id="ARBA00023136"/>
    </source>
</evidence>
<evidence type="ECO:0000256" key="6">
    <source>
        <dbReference type="ARBA" id="ARBA00022840"/>
    </source>
</evidence>
<feature type="domain" description="ABC transporter" evidence="10">
    <location>
        <begin position="6"/>
        <end position="254"/>
    </location>
</feature>
<evidence type="ECO:0000256" key="2">
    <source>
        <dbReference type="ARBA" id="ARBA00005417"/>
    </source>
</evidence>
<comment type="subcellular location">
    <subcellularLocation>
        <location evidence="1">Cell inner membrane</location>
        <topology evidence="1">Peripheral membrane protein</topology>
    </subcellularLocation>
</comment>
<dbReference type="Proteomes" id="UP000199040">
    <property type="component" value="Unassembled WGS sequence"/>
</dbReference>
<accession>A0A1I3CEU6</accession>
<dbReference type="GO" id="GO:0055085">
    <property type="term" value="P:transmembrane transport"/>
    <property type="evidence" value="ECO:0007669"/>
    <property type="project" value="UniProtKB-ARBA"/>
</dbReference>
<dbReference type="CDD" id="cd03257">
    <property type="entry name" value="ABC_NikE_OppD_transporters"/>
    <property type="match status" value="1"/>
</dbReference>
<name>A0A1I3CEU6_9GAMM</name>
<dbReference type="InterPro" id="IPR013563">
    <property type="entry name" value="Oligopep_ABC_C"/>
</dbReference>
<dbReference type="Gene3D" id="3.40.50.300">
    <property type="entry name" value="P-loop containing nucleotide triphosphate hydrolases"/>
    <property type="match status" value="1"/>
</dbReference>
<dbReference type="Pfam" id="PF08352">
    <property type="entry name" value="oligo_HPY"/>
    <property type="match status" value="1"/>
</dbReference>
<reference evidence="11 12" key="1">
    <citation type="submission" date="2016-10" db="EMBL/GenBank/DDBJ databases">
        <authorList>
            <person name="de Groot N.N."/>
        </authorList>
    </citation>
    <scope>NUCLEOTIDE SEQUENCE [LARGE SCALE GENOMIC DNA]</scope>
    <source>
        <strain evidence="11 12">CGMCC 1.6848</strain>
    </source>
</reference>
<dbReference type="NCBIfam" id="TIGR01727">
    <property type="entry name" value="oligo_HPY"/>
    <property type="match status" value="1"/>
</dbReference>
<dbReference type="GO" id="GO:0016887">
    <property type="term" value="F:ATP hydrolysis activity"/>
    <property type="evidence" value="ECO:0007669"/>
    <property type="project" value="InterPro"/>
</dbReference>
<dbReference type="RefSeq" id="WP_092846875.1">
    <property type="nucleotide sequence ID" value="NZ_FOPY01000008.1"/>
</dbReference>
<dbReference type="STRING" id="442341.SAMN04487959_108177"/>
<evidence type="ECO:0000313" key="12">
    <source>
        <dbReference type="Proteomes" id="UP000199040"/>
    </source>
</evidence>
<dbReference type="InterPro" id="IPR003593">
    <property type="entry name" value="AAA+_ATPase"/>
</dbReference>
<dbReference type="GO" id="GO:0015833">
    <property type="term" value="P:peptide transport"/>
    <property type="evidence" value="ECO:0007669"/>
    <property type="project" value="InterPro"/>
</dbReference>
<dbReference type="PROSITE" id="PS00211">
    <property type="entry name" value="ABC_TRANSPORTER_1"/>
    <property type="match status" value="1"/>
</dbReference>
<comment type="catalytic activity">
    <reaction evidence="9">
        <text>a dipeptide(out) + ATP + H2O = a dipeptide(in) + ADP + phosphate + H(+)</text>
        <dbReference type="Rhea" id="RHEA:23120"/>
        <dbReference type="ChEBI" id="CHEBI:15377"/>
        <dbReference type="ChEBI" id="CHEBI:15378"/>
        <dbReference type="ChEBI" id="CHEBI:30616"/>
        <dbReference type="ChEBI" id="CHEBI:43474"/>
        <dbReference type="ChEBI" id="CHEBI:90799"/>
        <dbReference type="ChEBI" id="CHEBI:456216"/>
        <dbReference type="EC" id="7.4.2.9"/>
    </reaction>
</comment>
<organism evidence="11 12">
    <name type="scientific">Modicisalibacter xianhensis</name>
    <dbReference type="NCBI Taxonomy" id="442341"/>
    <lineage>
        <taxon>Bacteria</taxon>
        <taxon>Pseudomonadati</taxon>
        <taxon>Pseudomonadota</taxon>
        <taxon>Gammaproteobacteria</taxon>
        <taxon>Oceanospirillales</taxon>
        <taxon>Halomonadaceae</taxon>
        <taxon>Modicisalibacter</taxon>
    </lineage>
</organism>
<dbReference type="InterPro" id="IPR050388">
    <property type="entry name" value="ABC_Ni/Peptide_Import"/>
</dbReference>
<dbReference type="PANTHER" id="PTHR43297:SF2">
    <property type="entry name" value="DIPEPTIDE TRANSPORT ATP-BINDING PROTEIN DPPD"/>
    <property type="match status" value="1"/>
</dbReference>
<dbReference type="GO" id="GO:0005886">
    <property type="term" value="C:plasma membrane"/>
    <property type="evidence" value="ECO:0007669"/>
    <property type="project" value="UniProtKB-SubCell"/>
</dbReference>
<dbReference type="FunFam" id="3.40.50.300:FF:000016">
    <property type="entry name" value="Oligopeptide ABC transporter ATP-binding component"/>
    <property type="match status" value="1"/>
</dbReference>
<dbReference type="Pfam" id="PF00005">
    <property type="entry name" value="ABC_tran"/>
    <property type="match status" value="1"/>
</dbReference>
<gene>
    <name evidence="11" type="ORF">SAMN04487959_108177</name>
</gene>
<dbReference type="SUPFAM" id="SSF52540">
    <property type="entry name" value="P-loop containing nucleoside triphosphate hydrolases"/>
    <property type="match status" value="1"/>
</dbReference>
<evidence type="ECO:0000256" key="4">
    <source>
        <dbReference type="ARBA" id="ARBA00022475"/>
    </source>
</evidence>
<protein>
    <recommendedName>
        <fullName evidence="8">ABC-type dipeptide transporter</fullName>
        <ecNumber evidence="8">7.4.2.9</ecNumber>
    </recommendedName>
</protein>
<dbReference type="PANTHER" id="PTHR43297">
    <property type="entry name" value="OLIGOPEPTIDE TRANSPORT ATP-BINDING PROTEIN APPD"/>
    <property type="match status" value="1"/>
</dbReference>
<comment type="similarity">
    <text evidence="2">Belongs to the ABC transporter superfamily.</text>
</comment>
<keyword evidence="6 11" id="KW-0067">ATP-binding</keyword>
<dbReference type="EC" id="7.4.2.9" evidence="8"/>
<dbReference type="AlphaFoldDB" id="A0A1I3CEU6"/>
<dbReference type="InterPro" id="IPR027417">
    <property type="entry name" value="P-loop_NTPase"/>
</dbReference>
<evidence type="ECO:0000256" key="5">
    <source>
        <dbReference type="ARBA" id="ARBA00022741"/>
    </source>
</evidence>
<dbReference type="EMBL" id="FOPY01000008">
    <property type="protein sequence ID" value="SFH73002.1"/>
    <property type="molecule type" value="Genomic_DNA"/>
</dbReference>
<evidence type="ECO:0000256" key="9">
    <source>
        <dbReference type="ARBA" id="ARBA00047356"/>
    </source>
</evidence>
<keyword evidence="4" id="KW-1003">Cell membrane</keyword>